<dbReference type="GO" id="GO:0012505">
    <property type="term" value="C:endomembrane system"/>
    <property type="evidence" value="ECO:0007669"/>
    <property type="project" value="TreeGrafter"/>
</dbReference>
<dbReference type="Pfam" id="PF00804">
    <property type="entry name" value="Syntaxin"/>
    <property type="match status" value="1"/>
</dbReference>
<dbReference type="STRING" id="578462.A0A0L0RV42"/>
<accession>A0A0L0RV42</accession>
<dbReference type="GO" id="GO:0031201">
    <property type="term" value="C:SNARE complex"/>
    <property type="evidence" value="ECO:0007669"/>
    <property type="project" value="TreeGrafter"/>
</dbReference>
<evidence type="ECO:0000256" key="4">
    <source>
        <dbReference type="ARBA" id="ARBA00022692"/>
    </source>
</evidence>
<dbReference type="GO" id="GO:0000149">
    <property type="term" value="F:SNARE binding"/>
    <property type="evidence" value="ECO:0007669"/>
    <property type="project" value="TreeGrafter"/>
</dbReference>
<evidence type="ECO:0000256" key="5">
    <source>
        <dbReference type="ARBA" id="ARBA00022989"/>
    </source>
</evidence>
<dbReference type="SUPFAM" id="SSF47661">
    <property type="entry name" value="t-snare proteins"/>
    <property type="match status" value="1"/>
</dbReference>
<reference evidence="11 12" key="1">
    <citation type="submission" date="2009-11" db="EMBL/GenBank/DDBJ databases">
        <title>Annotation of Allomyces macrogynus ATCC 38327.</title>
        <authorList>
            <consortium name="The Broad Institute Genome Sequencing Platform"/>
            <person name="Russ C."/>
            <person name="Cuomo C."/>
            <person name="Burger G."/>
            <person name="Gray M.W."/>
            <person name="Holland P.W.H."/>
            <person name="King N."/>
            <person name="Lang F.B.F."/>
            <person name="Roger A.J."/>
            <person name="Ruiz-Trillo I."/>
            <person name="Young S.K."/>
            <person name="Zeng Q."/>
            <person name="Gargeya S."/>
            <person name="Fitzgerald M."/>
            <person name="Haas B."/>
            <person name="Abouelleil A."/>
            <person name="Alvarado L."/>
            <person name="Arachchi H.M."/>
            <person name="Berlin A."/>
            <person name="Chapman S.B."/>
            <person name="Gearin G."/>
            <person name="Goldberg J."/>
            <person name="Griggs A."/>
            <person name="Gujja S."/>
            <person name="Hansen M."/>
            <person name="Heiman D."/>
            <person name="Howarth C."/>
            <person name="Larimer J."/>
            <person name="Lui A."/>
            <person name="MacDonald P.J.P."/>
            <person name="McCowen C."/>
            <person name="Montmayeur A."/>
            <person name="Murphy C."/>
            <person name="Neiman D."/>
            <person name="Pearson M."/>
            <person name="Priest M."/>
            <person name="Roberts A."/>
            <person name="Saif S."/>
            <person name="Shea T."/>
            <person name="Sisk P."/>
            <person name="Stolte C."/>
            <person name="Sykes S."/>
            <person name="Wortman J."/>
            <person name="Nusbaum C."/>
            <person name="Birren B."/>
        </authorList>
    </citation>
    <scope>NUCLEOTIDE SEQUENCE [LARGE SCALE GENOMIC DNA]</scope>
    <source>
        <strain evidence="11 12">ATCC 38327</strain>
    </source>
</reference>
<keyword evidence="4 9" id="KW-0812">Transmembrane</keyword>
<evidence type="ECO:0000313" key="12">
    <source>
        <dbReference type="Proteomes" id="UP000054350"/>
    </source>
</evidence>
<evidence type="ECO:0000259" key="10">
    <source>
        <dbReference type="PROSITE" id="PS50192"/>
    </source>
</evidence>
<dbReference type="PANTHER" id="PTHR19957">
    <property type="entry name" value="SYNTAXIN"/>
    <property type="match status" value="1"/>
</dbReference>
<dbReference type="InterPro" id="IPR010989">
    <property type="entry name" value="SNARE"/>
</dbReference>
<organism evidence="11 12">
    <name type="scientific">Allomyces macrogynus (strain ATCC 38327)</name>
    <name type="common">Allomyces javanicus var. macrogynus</name>
    <dbReference type="NCBI Taxonomy" id="578462"/>
    <lineage>
        <taxon>Eukaryota</taxon>
        <taxon>Fungi</taxon>
        <taxon>Fungi incertae sedis</taxon>
        <taxon>Blastocladiomycota</taxon>
        <taxon>Blastocladiomycetes</taxon>
        <taxon>Blastocladiales</taxon>
        <taxon>Blastocladiaceae</taxon>
        <taxon>Allomyces</taxon>
    </lineage>
</organism>
<dbReference type="AlphaFoldDB" id="A0A0L0RV42"/>
<dbReference type="GO" id="GO:0006886">
    <property type="term" value="P:intracellular protein transport"/>
    <property type="evidence" value="ECO:0007669"/>
    <property type="project" value="InterPro"/>
</dbReference>
<feature type="domain" description="T-SNARE coiled-coil homology" evidence="10">
    <location>
        <begin position="211"/>
        <end position="273"/>
    </location>
</feature>
<dbReference type="Pfam" id="PF05739">
    <property type="entry name" value="SNARE"/>
    <property type="match status" value="1"/>
</dbReference>
<gene>
    <name evidence="11" type="ORF">AMAG_00298</name>
</gene>
<dbReference type="OrthoDB" id="10255013at2759"/>
<keyword evidence="5 9" id="KW-1133">Transmembrane helix</keyword>
<evidence type="ECO:0000256" key="1">
    <source>
        <dbReference type="ARBA" id="ARBA00004211"/>
    </source>
</evidence>
<dbReference type="SMART" id="SM00503">
    <property type="entry name" value="SynN"/>
    <property type="match status" value="1"/>
</dbReference>
<dbReference type="OMA" id="VLHASHY"/>
<name>A0A0L0RV42_ALLM3</name>
<evidence type="ECO:0000256" key="8">
    <source>
        <dbReference type="SAM" id="MobiDB-lite"/>
    </source>
</evidence>
<dbReference type="PANTHER" id="PTHR19957:SF307">
    <property type="entry name" value="PROTEIN SSO1-RELATED"/>
    <property type="match status" value="1"/>
</dbReference>
<keyword evidence="6 9" id="KW-0472">Membrane</keyword>
<dbReference type="Gene3D" id="1.20.5.110">
    <property type="match status" value="1"/>
</dbReference>
<keyword evidence="3" id="KW-0813">Transport</keyword>
<dbReference type="PROSITE" id="PS50192">
    <property type="entry name" value="T_SNARE"/>
    <property type="match status" value="1"/>
</dbReference>
<evidence type="ECO:0000256" key="6">
    <source>
        <dbReference type="ARBA" id="ARBA00023136"/>
    </source>
</evidence>
<dbReference type="SMART" id="SM00397">
    <property type="entry name" value="t_SNARE"/>
    <property type="match status" value="1"/>
</dbReference>
<feature type="compositionally biased region" description="Basic and acidic residues" evidence="8">
    <location>
        <begin position="1"/>
        <end position="10"/>
    </location>
</feature>
<dbReference type="FunFam" id="1.20.58.70:FF:000011">
    <property type="entry name" value="Syntaxin 4"/>
    <property type="match status" value="1"/>
</dbReference>
<dbReference type="PROSITE" id="PS00914">
    <property type="entry name" value="SYNTAXIN"/>
    <property type="match status" value="1"/>
</dbReference>
<evidence type="ECO:0000256" key="9">
    <source>
        <dbReference type="SAM" id="Phobius"/>
    </source>
</evidence>
<dbReference type="Proteomes" id="UP000054350">
    <property type="component" value="Unassembled WGS sequence"/>
</dbReference>
<feature type="transmembrane region" description="Helical" evidence="9">
    <location>
        <begin position="285"/>
        <end position="305"/>
    </location>
</feature>
<proteinExistence type="inferred from homology"/>
<evidence type="ECO:0000256" key="2">
    <source>
        <dbReference type="ARBA" id="ARBA00009063"/>
    </source>
</evidence>
<evidence type="ECO:0000313" key="11">
    <source>
        <dbReference type="EMBL" id="KNE54317.1"/>
    </source>
</evidence>
<evidence type="ECO:0000256" key="3">
    <source>
        <dbReference type="ARBA" id="ARBA00022448"/>
    </source>
</evidence>
<comment type="subcellular location">
    <subcellularLocation>
        <location evidence="1">Membrane</location>
        <topology evidence="1">Single-pass type IV membrane protein</topology>
    </subcellularLocation>
</comment>
<dbReference type="CDD" id="cd15848">
    <property type="entry name" value="SNARE_syntaxin1-like"/>
    <property type="match status" value="1"/>
</dbReference>
<dbReference type="GO" id="GO:0048278">
    <property type="term" value="P:vesicle docking"/>
    <property type="evidence" value="ECO:0007669"/>
    <property type="project" value="TreeGrafter"/>
</dbReference>
<dbReference type="InterPro" id="IPR006011">
    <property type="entry name" value="Syntaxin_N"/>
</dbReference>
<dbReference type="CDD" id="cd00179">
    <property type="entry name" value="SynN"/>
    <property type="match status" value="1"/>
</dbReference>
<dbReference type="GO" id="GO:0005886">
    <property type="term" value="C:plasma membrane"/>
    <property type="evidence" value="ECO:0007669"/>
    <property type="project" value="TreeGrafter"/>
</dbReference>
<keyword evidence="12" id="KW-1185">Reference proteome</keyword>
<dbReference type="InterPro" id="IPR045242">
    <property type="entry name" value="Syntaxin"/>
</dbReference>
<dbReference type="EMBL" id="GG745328">
    <property type="protein sequence ID" value="KNE54317.1"/>
    <property type="molecule type" value="Genomic_DNA"/>
</dbReference>
<feature type="region of interest" description="Disordered" evidence="8">
    <location>
        <begin position="1"/>
        <end position="42"/>
    </location>
</feature>
<dbReference type="InterPro" id="IPR006012">
    <property type="entry name" value="Syntaxin/epimorphin_CS"/>
</dbReference>
<dbReference type="InterPro" id="IPR000727">
    <property type="entry name" value="T_SNARE_dom"/>
</dbReference>
<dbReference type="GO" id="GO:0005484">
    <property type="term" value="F:SNAP receptor activity"/>
    <property type="evidence" value="ECO:0007669"/>
    <property type="project" value="InterPro"/>
</dbReference>
<dbReference type="GO" id="GO:0006906">
    <property type="term" value="P:vesicle fusion"/>
    <property type="evidence" value="ECO:0007669"/>
    <property type="project" value="TreeGrafter"/>
</dbReference>
<dbReference type="VEuPathDB" id="FungiDB:AMAG_00298"/>
<sequence>MRDRLSELKKASNAGDKPPQIQSSANVDVEKGNPDAQPTAANPMNAFFDEVSNVRGAINTIKRLIQDVEEAHGKALTAVSEEQGADHAQAIDALMDQINMQSGAIRKKLKDIEAGNKAFEKDHAGSSDSRIRISQHAVLMKKFTDVMTEFSDMQTKYKGKYKQRLQKQFLIVKPDASPEEVEKVVSGEGGASIFAQQIMPGAQYMEARKALEDIQERHQDILKIEKSILELQQLFVDMSVLVAQQGELLNQIDSNVTKAVEYTEAGVEEMKEAVKIQKKSRKRMCILIACLVILAVCIGVGVGVARPFR</sequence>
<reference evidence="12" key="2">
    <citation type="submission" date="2009-11" db="EMBL/GenBank/DDBJ databases">
        <title>The Genome Sequence of Allomyces macrogynus strain ATCC 38327.</title>
        <authorList>
            <consortium name="The Broad Institute Genome Sequencing Platform"/>
            <person name="Russ C."/>
            <person name="Cuomo C."/>
            <person name="Shea T."/>
            <person name="Young S.K."/>
            <person name="Zeng Q."/>
            <person name="Koehrsen M."/>
            <person name="Haas B."/>
            <person name="Borodovsky M."/>
            <person name="Guigo R."/>
            <person name="Alvarado L."/>
            <person name="Berlin A."/>
            <person name="Borenstein D."/>
            <person name="Chen Z."/>
            <person name="Engels R."/>
            <person name="Freedman E."/>
            <person name="Gellesch M."/>
            <person name="Goldberg J."/>
            <person name="Griggs A."/>
            <person name="Gujja S."/>
            <person name="Heiman D."/>
            <person name="Hepburn T."/>
            <person name="Howarth C."/>
            <person name="Jen D."/>
            <person name="Larson L."/>
            <person name="Lewis B."/>
            <person name="Mehta T."/>
            <person name="Park D."/>
            <person name="Pearson M."/>
            <person name="Roberts A."/>
            <person name="Saif S."/>
            <person name="Shenoy N."/>
            <person name="Sisk P."/>
            <person name="Stolte C."/>
            <person name="Sykes S."/>
            <person name="Walk T."/>
            <person name="White J."/>
            <person name="Yandava C."/>
            <person name="Burger G."/>
            <person name="Gray M.W."/>
            <person name="Holland P.W.H."/>
            <person name="King N."/>
            <person name="Lang F.B.F."/>
            <person name="Roger A.J."/>
            <person name="Ruiz-Trillo I."/>
            <person name="Lander E."/>
            <person name="Nusbaum C."/>
        </authorList>
    </citation>
    <scope>NUCLEOTIDE SEQUENCE [LARGE SCALE GENOMIC DNA]</scope>
    <source>
        <strain evidence="12">ATCC 38327</strain>
    </source>
</reference>
<dbReference type="FunFam" id="1.20.5.110:FF:000008">
    <property type="entry name" value="Syntaxin 132"/>
    <property type="match status" value="1"/>
</dbReference>
<dbReference type="eggNOG" id="KOG0810">
    <property type="taxonomic scope" value="Eukaryota"/>
</dbReference>
<dbReference type="GO" id="GO:0006887">
    <property type="term" value="P:exocytosis"/>
    <property type="evidence" value="ECO:0007669"/>
    <property type="project" value="TreeGrafter"/>
</dbReference>
<protein>
    <recommendedName>
        <fullName evidence="10">t-SNARE coiled-coil homology domain-containing protein</fullName>
    </recommendedName>
</protein>
<comment type="similarity">
    <text evidence="2 7">Belongs to the syntaxin family.</text>
</comment>
<evidence type="ECO:0000256" key="7">
    <source>
        <dbReference type="RuleBase" id="RU003858"/>
    </source>
</evidence>
<dbReference type="Gene3D" id="1.20.58.70">
    <property type="match status" value="1"/>
</dbReference>